<keyword evidence="2" id="KW-1185">Reference proteome</keyword>
<evidence type="ECO:0000313" key="1">
    <source>
        <dbReference type="EMBL" id="KAK5632262.1"/>
    </source>
</evidence>
<dbReference type="EMBL" id="JAWHQM010000023">
    <property type="protein sequence ID" value="KAK5632262.1"/>
    <property type="molecule type" value="Genomic_DNA"/>
</dbReference>
<reference evidence="1 2" key="1">
    <citation type="submission" date="2023-10" db="EMBL/GenBank/DDBJ databases">
        <title>Draft genome sequence of Xylaria bambusicola isolate GMP-LS, the root and basal stem rot pathogen of sugarcane in Indonesia.</title>
        <authorList>
            <person name="Selvaraj P."/>
            <person name="Muralishankar V."/>
            <person name="Muruganantham S."/>
            <person name="Sp S."/>
            <person name="Haryani S."/>
            <person name="Lau K.J.X."/>
            <person name="Naqvi N.I."/>
        </authorList>
    </citation>
    <scope>NUCLEOTIDE SEQUENCE [LARGE SCALE GENOMIC DNA]</scope>
    <source>
        <strain evidence="1">GMP-LS</strain>
    </source>
</reference>
<sequence>MCVIEVLRSHAINEEPIPDDAPSCDNKFCLFGMHCFQVQHTHVIFQDGEFEICLACDGAELIPTALWSLNVSGLTISNPFVWEKRAPPLKASIELWNKTAQNELAKILAEDGIDLSRCKFILHYILGLPHFINREPLLKIFGESVGAWCEYVGSCELREIAEDHFWDEELNVAFEYAFKLEMDKKVAKKEGEGKS</sequence>
<dbReference type="AlphaFoldDB" id="A0AAN7UNL5"/>
<comment type="caution">
    <text evidence="1">The sequence shown here is derived from an EMBL/GenBank/DDBJ whole genome shotgun (WGS) entry which is preliminary data.</text>
</comment>
<protein>
    <submittedName>
        <fullName evidence="1">Uncharacterized protein</fullName>
    </submittedName>
</protein>
<gene>
    <name evidence="1" type="ORF">RRF57_007976</name>
</gene>
<organism evidence="1 2">
    <name type="scientific">Xylaria bambusicola</name>
    <dbReference type="NCBI Taxonomy" id="326684"/>
    <lineage>
        <taxon>Eukaryota</taxon>
        <taxon>Fungi</taxon>
        <taxon>Dikarya</taxon>
        <taxon>Ascomycota</taxon>
        <taxon>Pezizomycotina</taxon>
        <taxon>Sordariomycetes</taxon>
        <taxon>Xylariomycetidae</taxon>
        <taxon>Xylariales</taxon>
        <taxon>Xylariaceae</taxon>
        <taxon>Xylaria</taxon>
    </lineage>
</organism>
<proteinExistence type="predicted"/>
<accession>A0AAN7UNL5</accession>
<dbReference type="Proteomes" id="UP001305414">
    <property type="component" value="Unassembled WGS sequence"/>
</dbReference>
<name>A0AAN7UNL5_9PEZI</name>
<evidence type="ECO:0000313" key="2">
    <source>
        <dbReference type="Proteomes" id="UP001305414"/>
    </source>
</evidence>